<evidence type="ECO:0000256" key="1">
    <source>
        <dbReference type="ARBA" id="ARBA00004571"/>
    </source>
</evidence>
<feature type="domain" description="TonB-dependent receptor plug" evidence="8">
    <location>
        <begin position="55"/>
        <end position="130"/>
    </location>
</feature>
<dbReference type="Pfam" id="PF14905">
    <property type="entry name" value="OMP_b-brl_3"/>
    <property type="match status" value="1"/>
</dbReference>
<dbReference type="InterPro" id="IPR037066">
    <property type="entry name" value="Plug_dom_sf"/>
</dbReference>
<keyword evidence="4" id="KW-0812">Transmembrane</keyword>
<evidence type="ECO:0000313" key="10">
    <source>
        <dbReference type="EMBL" id="EGF91661.1"/>
    </source>
</evidence>
<dbReference type="Pfam" id="PF07715">
    <property type="entry name" value="Plug"/>
    <property type="match status" value="1"/>
</dbReference>
<dbReference type="Gene3D" id="2.40.170.20">
    <property type="entry name" value="TonB-dependent receptor, beta-barrel domain"/>
    <property type="match status" value="1"/>
</dbReference>
<keyword evidence="11" id="KW-1185">Reference proteome</keyword>
<dbReference type="EMBL" id="GL883078">
    <property type="protein sequence ID" value="EGF91661.1"/>
    <property type="molecule type" value="Genomic_DNA"/>
</dbReference>
<keyword evidence="6" id="KW-0472">Membrane</keyword>
<dbReference type="Proteomes" id="UP000006512">
    <property type="component" value="Unassembled WGS sequence"/>
</dbReference>
<dbReference type="PANTHER" id="PTHR30069:SF29">
    <property type="entry name" value="HEMOGLOBIN AND HEMOGLOBIN-HAPTOGLOBIN-BINDING PROTEIN 1-RELATED"/>
    <property type="match status" value="1"/>
</dbReference>
<dbReference type="AlphaFoldDB" id="F4QN70"/>
<evidence type="ECO:0000256" key="5">
    <source>
        <dbReference type="ARBA" id="ARBA00022729"/>
    </source>
</evidence>
<dbReference type="InterPro" id="IPR036942">
    <property type="entry name" value="Beta-barrel_TonB_sf"/>
</dbReference>
<sequence length="679" mass="75077">MVAVVAFAPVVVLAQSADAPPADTKDGSTITIKASKPSVTNKIDRRVYDVSTNPQSAFSTASDVLQRIPSVTIDPRGRIALRGDPEVKVLIDGVESRSGALGNLQASEIDRIEVMTNPSAQFASDGSGGIINIILKKKRKDGVNGNAGIRGDDDGRYNINLGFNTKRGRWTWGTSAGTSRTQQDTAWRGHQQWGTETTNGITLSDMSRRSAYANASLAFDATERDRVELNLSHYRWRAATREDGTVLIKNAAGQVIDDHGEYVFNSESGHGSEWSAHFQHKGAVEGETLDLNVSYNSGTSSDSAWHRLIGLVPTPSDIAYAYFNEGPDGGMNFKADYERPFGKSRLNAGFEIETNESESLGRSQNLAALVPGESDAATPFLYDRATKAAYVTLQTPLGKWAIMPGLRVEAERWTAGPAETSDLRWLPSLNLNRKLSDRTRLVASYSHRTQRPNGYQLNPRLVYYGRYYTYEGNPYLKAQETDAYEIGYEFEGKDFSSNGSLYYRVKTHPTTQTRRVVGQVVMTSVANADEARAMGLELTAKGKVSEKIDYSVNLNVFDSEISGLFGGEALKRQYVTYSGNAVIDWRPNAKDWLQFNLNTEGRAVQLQGYQTGFYRLDMVYRHKITPKWTFSVRAFDLLNSSKQETVFETPQGGSRVENRTERPGIMIGVNRKFGKGGPE</sequence>
<evidence type="ECO:0000256" key="7">
    <source>
        <dbReference type="ARBA" id="ARBA00023237"/>
    </source>
</evidence>
<accession>F4QN70</accession>
<proteinExistence type="predicted"/>
<evidence type="ECO:0000256" key="3">
    <source>
        <dbReference type="ARBA" id="ARBA00022452"/>
    </source>
</evidence>
<evidence type="ECO:0000256" key="6">
    <source>
        <dbReference type="ARBA" id="ARBA00023136"/>
    </source>
</evidence>
<evidence type="ECO:0000259" key="8">
    <source>
        <dbReference type="Pfam" id="PF07715"/>
    </source>
</evidence>
<dbReference type="InterPro" id="IPR041700">
    <property type="entry name" value="OMP_b-brl_3"/>
</dbReference>
<feature type="domain" description="Outer membrane protein beta-barrel" evidence="9">
    <location>
        <begin position="285"/>
        <end position="668"/>
    </location>
</feature>
<dbReference type="STRING" id="715226.ABI_30780"/>
<dbReference type="eggNOG" id="COG4771">
    <property type="taxonomic scope" value="Bacteria"/>
</dbReference>
<keyword evidence="7" id="KW-0998">Cell outer membrane</keyword>
<dbReference type="HOGENOM" id="CLU_017617_0_0_5"/>
<reference evidence="11" key="1">
    <citation type="submission" date="2011-03" db="EMBL/GenBank/DDBJ databases">
        <title>Draft genome sequence of Brevundimonas diminuta.</title>
        <authorList>
            <person name="Brown P.J.B."/>
            <person name="Buechlein A."/>
            <person name="Hemmerich C."/>
            <person name="Brun Y.V."/>
        </authorList>
    </citation>
    <scope>NUCLEOTIDE SEQUENCE [LARGE SCALE GENOMIC DNA]</scope>
    <source>
        <strain evidence="11">C19</strain>
    </source>
</reference>
<keyword evidence="3" id="KW-1134">Transmembrane beta strand</keyword>
<name>F4QN70_9CAUL</name>
<dbReference type="GO" id="GO:0009279">
    <property type="term" value="C:cell outer membrane"/>
    <property type="evidence" value="ECO:0007669"/>
    <property type="project" value="UniProtKB-SubCell"/>
</dbReference>
<evidence type="ECO:0000259" key="9">
    <source>
        <dbReference type="Pfam" id="PF14905"/>
    </source>
</evidence>
<organism evidence="10 11">
    <name type="scientific">Asticcacaulis biprosthecium C19</name>
    <dbReference type="NCBI Taxonomy" id="715226"/>
    <lineage>
        <taxon>Bacteria</taxon>
        <taxon>Pseudomonadati</taxon>
        <taxon>Pseudomonadota</taxon>
        <taxon>Alphaproteobacteria</taxon>
        <taxon>Caulobacterales</taxon>
        <taxon>Caulobacteraceae</taxon>
        <taxon>Asticcacaulis</taxon>
    </lineage>
</organism>
<dbReference type="InterPro" id="IPR039426">
    <property type="entry name" value="TonB-dep_rcpt-like"/>
</dbReference>
<protein>
    <submittedName>
        <fullName evidence="10">Pesticin receptor</fullName>
    </submittedName>
</protein>
<evidence type="ECO:0000256" key="4">
    <source>
        <dbReference type="ARBA" id="ARBA00022692"/>
    </source>
</evidence>
<evidence type="ECO:0000313" key="11">
    <source>
        <dbReference type="Proteomes" id="UP000006512"/>
    </source>
</evidence>
<evidence type="ECO:0000256" key="2">
    <source>
        <dbReference type="ARBA" id="ARBA00022448"/>
    </source>
</evidence>
<dbReference type="GO" id="GO:0044718">
    <property type="term" value="P:siderophore transmembrane transport"/>
    <property type="evidence" value="ECO:0007669"/>
    <property type="project" value="TreeGrafter"/>
</dbReference>
<dbReference type="SUPFAM" id="SSF56935">
    <property type="entry name" value="Porins"/>
    <property type="match status" value="1"/>
</dbReference>
<dbReference type="Gene3D" id="2.170.130.10">
    <property type="entry name" value="TonB-dependent receptor, plug domain"/>
    <property type="match status" value="1"/>
</dbReference>
<gene>
    <name evidence="10" type="ORF">ABI_30780</name>
</gene>
<keyword evidence="10" id="KW-0675">Receptor</keyword>
<comment type="subcellular location">
    <subcellularLocation>
        <location evidence="1">Cell outer membrane</location>
        <topology evidence="1">Multi-pass membrane protein</topology>
    </subcellularLocation>
</comment>
<dbReference type="PANTHER" id="PTHR30069">
    <property type="entry name" value="TONB-DEPENDENT OUTER MEMBRANE RECEPTOR"/>
    <property type="match status" value="1"/>
</dbReference>
<dbReference type="InterPro" id="IPR012910">
    <property type="entry name" value="Plug_dom"/>
</dbReference>
<keyword evidence="2" id="KW-0813">Transport</keyword>
<keyword evidence="5" id="KW-0732">Signal</keyword>
<dbReference type="GO" id="GO:0015344">
    <property type="term" value="F:siderophore uptake transmembrane transporter activity"/>
    <property type="evidence" value="ECO:0007669"/>
    <property type="project" value="TreeGrafter"/>
</dbReference>